<sequence length="57" mass="6352">MWASHRVHRVHRTSPGGGWMCENIYSITLPTLQSLPSAPSPNPTLLQSQNVQGRCRP</sequence>
<organism evidence="2 3">
    <name type="scientific">Rhodocollybia butyracea</name>
    <dbReference type="NCBI Taxonomy" id="206335"/>
    <lineage>
        <taxon>Eukaryota</taxon>
        <taxon>Fungi</taxon>
        <taxon>Dikarya</taxon>
        <taxon>Basidiomycota</taxon>
        <taxon>Agaricomycotina</taxon>
        <taxon>Agaricomycetes</taxon>
        <taxon>Agaricomycetidae</taxon>
        <taxon>Agaricales</taxon>
        <taxon>Marasmiineae</taxon>
        <taxon>Omphalotaceae</taxon>
        <taxon>Rhodocollybia</taxon>
    </lineage>
</organism>
<proteinExistence type="predicted"/>
<dbReference type="AlphaFoldDB" id="A0A9P5PLM1"/>
<keyword evidence="3" id="KW-1185">Reference proteome</keyword>
<gene>
    <name evidence="2" type="ORF">BDP27DRAFT_1331889</name>
</gene>
<dbReference type="EMBL" id="JADNRY010000102">
    <property type="protein sequence ID" value="KAF9065561.1"/>
    <property type="molecule type" value="Genomic_DNA"/>
</dbReference>
<comment type="caution">
    <text evidence="2">The sequence shown here is derived from an EMBL/GenBank/DDBJ whole genome shotgun (WGS) entry which is preliminary data.</text>
</comment>
<feature type="region of interest" description="Disordered" evidence="1">
    <location>
        <begin position="36"/>
        <end position="57"/>
    </location>
</feature>
<dbReference type="Proteomes" id="UP000772434">
    <property type="component" value="Unassembled WGS sequence"/>
</dbReference>
<name>A0A9P5PLM1_9AGAR</name>
<reference evidence="2" key="1">
    <citation type="submission" date="2020-11" db="EMBL/GenBank/DDBJ databases">
        <authorList>
            <consortium name="DOE Joint Genome Institute"/>
            <person name="Ahrendt S."/>
            <person name="Riley R."/>
            <person name="Andreopoulos W."/>
            <person name="Labutti K."/>
            <person name="Pangilinan J."/>
            <person name="Ruiz-Duenas F.J."/>
            <person name="Barrasa J.M."/>
            <person name="Sanchez-Garcia M."/>
            <person name="Camarero S."/>
            <person name="Miyauchi S."/>
            <person name="Serrano A."/>
            <person name="Linde D."/>
            <person name="Babiker R."/>
            <person name="Drula E."/>
            <person name="Ayuso-Fernandez I."/>
            <person name="Pacheco R."/>
            <person name="Padilla G."/>
            <person name="Ferreira P."/>
            <person name="Barriuso J."/>
            <person name="Kellner H."/>
            <person name="Castanera R."/>
            <person name="Alfaro M."/>
            <person name="Ramirez L."/>
            <person name="Pisabarro A.G."/>
            <person name="Kuo A."/>
            <person name="Tritt A."/>
            <person name="Lipzen A."/>
            <person name="He G."/>
            <person name="Yan M."/>
            <person name="Ng V."/>
            <person name="Cullen D."/>
            <person name="Martin F."/>
            <person name="Rosso M.-N."/>
            <person name="Henrissat B."/>
            <person name="Hibbett D."/>
            <person name="Martinez A.T."/>
            <person name="Grigoriev I.V."/>
        </authorList>
    </citation>
    <scope>NUCLEOTIDE SEQUENCE</scope>
    <source>
        <strain evidence="2">AH 40177</strain>
    </source>
</reference>
<protein>
    <submittedName>
        <fullName evidence="2">Uncharacterized protein</fullName>
    </submittedName>
</protein>
<evidence type="ECO:0000313" key="2">
    <source>
        <dbReference type="EMBL" id="KAF9065561.1"/>
    </source>
</evidence>
<evidence type="ECO:0000256" key="1">
    <source>
        <dbReference type="SAM" id="MobiDB-lite"/>
    </source>
</evidence>
<accession>A0A9P5PLM1</accession>
<evidence type="ECO:0000313" key="3">
    <source>
        <dbReference type="Proteomes" id="UP000772434"/>
    </source>
</evidence>